<keyword evidence="5" id="KW-0413">Isomerase</keyword>
<evidence type="ECO:0000256" key="2">
    <source>
        <dbReference type="ARBA" id="ARBA00022833"/>
    </source>
</evidence>
<evidence type="ECO:0000313" key="6">
    <source>
        <dbReference type="Proteomes" id="UP000032452"/>
    </source>
</evidence>
<proteinExistence type="predicted"/>
<protein>
    <submittedName>
        <fullName evidence="5">Mannose-6-phosphate isomerase</fullName>
    </submittedName>
</protein>
<keyword evidence="6" id="KW-1185">Reference proteome</keyword>
<dbReference type="Gene3D" id="2.60.120.10">
    <property type="entry name" value="Jelly Rolls"/>
    <property type="match status" value="2"/>
</dbReference>
<feature type="domain" description="Phosphomannose isomerase type I catalytic" evidence="4">
    <location>
        <begin position="7"/>
        <end position="112"/>
    </location>
</feature>
<evidence type="ECO:0000259" key="4">
    <source>
        <dbReference type="Pfam" id="PF20511"/>
    </source>
</evidence>
<dbReference type="PATRIC" id="fig|1618023.3.peg.2385"/>
<dbReference type="InterPro" id="IPR014628">
    <property type="entry name" value="Man6P_isomerase_Firm_short"/>
</dbReference>
<reference evidence="5 6" key="1">
    <citation type="submission" date="2015-02" db="EMBL/GenBank/DDBJ databases">
        <title>Draft genome of a novel marine cyanobacterium (Chroococcales) isolated from South Atlantic Ocean.</title>
        <authorList>
            <person name="Rigonato J."/>
            <person name="Alvarenga D.O."/>
            <person name="Branco L.H."/>
            <person name="Varani A.M."/>
            <person name="Brandini F.P."/>
            <person name="Fiore M.F."/>
        </authorList>
    </citation>
    <scope>NUCLEOTIDE SEQUENCE [LARGE SCALE GENOMIC DNA]</scope>
    <source>
        <strain evidence="5 6">CENA595</strain>
    </source>
</reference>
<keyword evidence="2 3" id="KW-0862">Zinc</keyword>
<evidence type="ECO:0000313" key="5">
    <source>
        <dbReference type="EMBL" id="KJH72691.1"/>
    </source>
</evidence>
<dbReference type="STRING" id="1618023.UH38_06160"/>
<dbReference type="PIRSF" id="PIRSF036894">
    <property type="entry name" value="PMI_Firm_short"/>
    <property type="match status" value="1"/>
</dbReference>
<feature type="binding site" evidence="3">
    <location>
        <position position="119"/>
    </location>
    <ligand>
        <name>Zn(2+)</name>
        <dbReference type="ChEBI" id="CHEBI:29105"/>
    </ligand>
</feature>
<comment type="caution">
    <text evidence="5">The sequence shown here is derived from an EMBL/GenBank/DDBJ whole genome shotgun (WGS) entry which is preliminary data.</text>
</comment>
<evidence type="ECO:0000256" key="3">
    <source>
        <dbReference type="PIRSR" id="PIRSR036894-1"/>
    </source>
</evidence>
<dbReference type="PANTHER" id="PTHR42742:SF3">
    <property type="entry name" value="FRUCTOKINASE"/>
    <property type="match status" value="1"/>
</dbReference>
<feature type="binding site" evidence="3">
    <location>
        <position position="101"/>
    </location>
    <ligand>
        <name>Zn(2+)</name>
        <dbReference type="ChEBI" id="CHEBI:29105"/>
    </ligand>
</feature>
<dbReference type="InterPro" id="IPR046457">
    <property type="entry name" value="PMI_typeI_cat"/>
</dbReference>
<dbReference type="InterPro" id="IPR051804">
    <property type="entry name" value="Carb_Metab_Reg_Kinase/Isom"/>
</dbReference>
<gene>
    <name evidence="5" type="ORF">UH38_06160</name>
</gene>
<feature type="binding site" evidence="3">
    <location>
        <position position="177"/>
    </location>
    <ligand>
        <name>Zn(2+)</name>
        <dbReference type="ChEBI" id="CHEBI:29105"/>
    </ligand>
</feature>
<comment type="cofactor">
    <cofactor evidence="3">
        <name>Zn(2+)</name>
        <dbReference type="ChEBI" id="CHEBI:29105"/>
    </cofactor>
    <text evidence="3">Binds 1 zinc ion per subunit.</text>
</comment>
<dbReference type="EMBL" id="JYON01000004">
    <property type="protein sequence ID" value="KJH72691.1"/>
    <property type="molecule type" value="Genomic_DNA"/>
</dbReference>
<name>A0A0D8ZZQ6_9CYAN</name>
<dbReference type="GO" id="GO:0005975">
    <property type="term" value="P:carbohydrate metabolic process"/>
    <property type="evidence" value="ECO:0007669"/>
    <property type="project" value="InterPro"/>
</dbReference>
<dbReference type="GO" id="GO:0004476">
    <property type="term" value="F:mannose-6-phosphate isomerase activity"/>
    <property type="evidence" value="ECO:0007669"/>
    <property type="project" value="InterPro"/>
</dbReference>
<dbReference type="Proteomes" id="UP000032452">
    <property type="component" value="Unassembled WGS sequence"/>
</dbReference>
<dbReference type="CDD" id="cd07010">
    <property type="entry name" value="cupin_PMI_type_I_N_bac"/>
    <property type="match status" value="1"/>
</dbReference>
<dbReference type="RefSeq" id="WP_045053752.1">
    <property type="nucleotide sequence ID" value="NZ_CAWMDP010000026.1"/>
</dbReference>
<evidence type="ECO:0000256" key="1">
    <source>
        <dbReference type="ARBA" id="ARBA00022723"/>
    </source>
</evidence>
<dbReference type="InterPro" id="IPR011051">
    <property type="entry name" value="RmlC_Cupin_sf"/>
</dbReference>
<dbReference type="Pfam" id="PF20511">
    <property type="entry name" value="PMI_typeI_cat"/>
    <property type="match status" value="1"/>
</dbReference>
<keyword evidence="1 3" id="KW-0479">Metal-binding</keyword>
<dbReference type="InterPro" id="IPR014710">
    <property type="entry name" value="RmlC-like_jellyroll"/>
</dbReference>
<accession>A0A0D8ZZQ6</accession>
<dbReference type="OrthoDB" id="9808275at2"/>
<dbReference type="SUPFAM" id="SSF51182">
    <property type="entry name" value="RmlC-like cupins"/>
    <property type="match status" value="1"/>
</dbReference>
<dbReference type="PANTHER" id="PTHR42742">
    <property type="entry name" value="TRANSCRIPTIONAL REPRESSOR MPRA"/>
    <property type="match status" value="1"/>
</dbReference>
<sequence>MNWYPIKLTAYTNAYVFGGRLIQERLGKKNLPDGIVAETWEISDYEDKTGTVTNGNFAGRTLHDLVETYPDELVGENWRGPHFPMLQKFISASSRLPIHLHPDDETAQRLYRKPNGKTEAWHILWTAPNASILVGIKPGLKSEQLFDAFKKQDYDAVMPRFPIKAGDTVYVPSGIIHSFGPDTLIFEVEQTSDLSSDVMPIDMQGNSRSQDEWEKCINTTLDQLRPHYQPRPFAGLSRQEGDNRYLVACAGPYFALERWTLNAPHDEPEHPWRCLTLSNVGKPVQIEYQGGSEMLATGESCIIPATLSKVRIVPTQEQSGAASLIACYVPDLERDVVIPLKESGYSDEEIRALGEVDIL</sequence>
<organism evidence="5 6">
    <name type="scientific">Aliterella atlantica CENA595</name>
    <dbReference type="NCBI Taxonomy" id="1618023"/>
    <lineage>
        <taxon>Bacteria</taxon>
        <taxon>Bacillati</taxon>
        <taxon>Cyanobacteriota</taxon>
        <taxon>Cyanophyceae</taxon>
        <taxon>Chroococcidiopsidales</taxon>
        <taxon>Aliterellaceae</taxon>
        <taxon>Aliterella</taxon>
    </lineage>
</organism>
<dbReference type="GO" id="GO:0008270">
    <property type="term" value="F:zinc ion binding"/>
    <property type="evidence" value="ECO:0007669"/>
    <property type="project" value="InterPro"/>
</dbReference>
<dbReference type="AlphaFoldDB" id="A0A0D8ZZQ6"/>